<evidence type="ECO:0000256" key="1">
    <source>
        <dbReference type="SAM" id="Phobius"/>
    </source>
</evidence>
<name>A0A3G9GEH6_9NEIS</name>
<keyword evidence="1" id="KW-0472">Membrane</keyword>
<dbReference type="CDD" id="cd14845">
    <property type="entry name" value="L-Ala-D-Glu_peptidase_like"/>
    <property type="match status" value="1"/>
</dbReference>
<feature type="transmembrane region" description="Helical" evidence="1">
    <location>
        <begin position="6"/>
        <end position="28"/>
    </location>
</feature>
<dbReference type="KEGG" id="amah:DLM_1594"/>
<keyword evidence="4" id="KW-1185">Reference proteome</keyword>
<proteinExistence type="predicted"/>
<evidence type="ECO:0000313" key="3">
    <source>
        <dbReference type="EMBL" id="BBF85213.1"/>
    </source>
</evidence>
<organism evidence="3 4">
    <name type="scientific">Aquitalea magnusonii</name>
    <dbReference type="NCBI Taxonomy" id="332411"/>
    <lineage>
        <taxon>Bacteria</taxon>
        <taxon>Pseudomonadati</taxon>
        <taxon>Pseudomonadota</taxon>
        <taxon>Betaproteobacteria</taxon>
        <taxon>Neisseriales</taxon>
        <taxon>Chromobacteriaceae</taxon>
        <taxon>Aquitalea</taxon>
    </lineage>
</organism>
<keyword evidence="1" id="KW-1133">Transmembrane helix</keyword>
<dbReference type="Pfam" id="PF13539">
    <property type="entry name" value="Peptidase_M15_4"/>
    <property type="match status" value="1"/>
</dbReference>
<reference evidence="4" key="1">
    <citation type="journal article" date="2017" name="Biotechnol. Biofuels">
        <title>Evaluation of environmental bacterial communities as a factor affecting the growth of duckweed Lemna minor.</title>
        <authorList>
            <person name="Ishizawa H."/>
            <person name="Kuroda M."/>
            <person name="Morikawa M."/>
            <person name="Ike M."/>
        </authorList>
    </citation>
    <scope>NUCLEOTIDE SEQUENCE [LARGE SCALE GENOMIC DNA]</scope>
    <source>
        <strain evidence="4">H3</strain>
    </source>
</reference>
<dbReference type="InterPro" id="IPR009045">
    <property type="entry name" value="Zn_M74/Hedgehog-like"/>
</dbReference>
<dbReference type="EMBL" id="AP018823">
    <property type="protein sequence ID" value="BBF85213.1"/>
    <property type="molecule type" value="Genomic_DNA"/>
</dbReference>
<feature type="transmembrane region" description="Helical" evidence="1">
    <location>
        <begin position="82"/>
        <end position="103"/>
    </location>
</feature>
<dbReference type="Proteomes" id="UP000198290">
    <property type="component" value="Chromosome"/>
</dbReference>
<dbReference type="SUPFAM" id="SSF55166">
    <property type="entry name" value="Hedgehog/DD-peptidase"/>
    <property type="match status" value="1"/>
</dbReference>
<evidence type="ECO:0000313" key="4">
    <source>
        <dbReference type="Proteomes" id="UP000198290"/>
    </source>
</evidence>
<evidence type="ECO:0000259" key="2">
    <source>
        <dbReference type="Pfam" id="PF13539"/>
    </source>
</evidence>
<dbReference type="InterPro" id="IPR039561">
    <property type="entry name" value="Peptidase_M15C"/>
</dbReference>
<reference evidence="4" key="3">
    <citation type="journal article" date="2017" name="Plant Physiol. Biochem.">
        <title>Differential oxidative and antioxidative response of duckweed Lemna minor toward plant growth promoting/inhibiting bacteria.</title>
        <authorList>
            <person name="Ishizawa H."/>
            <person name="Kuroda M."/>
            <person name="Morikawa M."/>
            <person name="Ike M."/>
        </authorList>
    </citation>
    <scope>NUCLEOTIDE SEQUENCE [LARGE SCALE GENOMIC DNA]</scope>
    <source>
        <strain evidence="4">H3</strain>
    </source>
</reference>
<dbReference type="GO" id="GO:0008233">
    <property type="term" value="F:peptidase activity"/>
    <property type="evidence" value="ECO:0007669"/>
    <property type="project" value="InterPro"/>
</dbReference>
<keyword evidence="1 3" id="KW-0812">Transmembrane</keyword>
<protein>
    <submittedName>
        <fullName evidence="3">Probable transmembrane protein</fullName>
    </submittedName>
</protein>
<dbReference type="AlphaFoldDB" id="A0A3G9GEH6"/>
<feature type="domain" description="Peptidase M15C" evidence="2">
    <location>
        <begin position="213"/>
        <end position="276"/>
    </location>
</feature>
<gene>
    <name evidence="3" type="ORF">DLM_1594</name>
</gene>
<sequence>MLEWKMQLAIVLPVLIVAIVLTMAWVGWRFFLRRPELGLWLVDKPAASVMEQAIPQGLSLAEPDSAVAPSPAKPRLQHRYNWLTWPLLSLLLVGVGVFAVFVMGGRYYQQPDYVAQDYQQSDRIKQTLLEEKLIPPPPLPPAAFNDVQNQMPTLDIAHANRDWSRMNPAFVQTVLRVMVAMRARGFGMVLLEGYRSPERQNALAAQGNHVTQAKGGQSKHQYGLAVDLAPIRAGKVVISERDPWAMQAYQALGEEAQRAGLTWGGNWSFKDYGHIEQTGSLKVLLGKR</sequence>
<accession>A0A3G9GEH6</accession>
<reference evidence="3 4" key="2">
    <citation type="journal article" date="2017" name="Genome Announc.">
        <title>Draft genome sequence of Aquitalea magnusonii strain H3, a plant growth-promoting bacterium of duckweed Lemna minor.</title>
        <authorList>
            <person name="Ishizawa H."/>
            <person name="Kuroda M."/>
            <person name="Ike M."/>
        </authorList>
    </citation>
    <scope>NUCLEOTIDE SEQUENCE [LARGE SCALE GENOMIC DNA]</scope>
    <source>
        <strain evidence="3 4">H3</strain>
    </source>
</reference>
<dbReference type="Gene3D" id="3.30.1380.10">
    <property type="match status" value="1"/>
</dbReference>